<keyword evidence="2" id="KW-0731">Sigma factor</keyword>
<dbReference type="PANTHER" id="PTHR43133:SF51">
    <property type="entry name" value="RNA POLYMERASE SIGMA FACTOR"/>
    <property type="match status" value="1"/>
</dbReference>
<keyword evidence="3" id="KW-0804">Transcription</keyword>
<accession>A0A6M5YWQ0</accession>
<dbReference type="PANTHER" id="PTHR43133">
    <property type="entry name" value="RNA POLYMERASE ECF-TYPE SIGMA FACTO"/>
    <property type="match status" value="1"/>
</dbReference>
<dbReference type="InterPro" id="IPR013325">
    <property type="entry name" value="RNA_pol_sigma_r2"/>
</dbReference>
<gene>
    <name evidence="6" type="ORF">FTUN_5464</name>
</gene>
<evidence type="ECO:0000313" key="6">
    <source>
        <dbReference type="EMBL" id="QJW97884.1"/>
    </source>
</evidence>
<dbReference type="GO" id="GO:0016987">
    <property type="term" value="F:sigma factor activity"/>
    <property type="evidence" value="ECO:0007669"/>
    <property type="project" value="UniProtKB-KW"/>
</dbReference>
<protein>
    <recommendedName>
        <fullName evidence="5">RNA polymerase sigma-70 region 2 domain-containing protein</fullName>
    </recommendedName>
</protein>
<evidence type="ECO:0000259" key="5">
    <source>
        <dbReference type="Pfam" id="PF04542"/>
    </source>
</evidence>
<feature type="compositionally biased region" description="Low complexity" evidence="4">
    <location>
        <begin position="105"/>
        <end position="114"/>
    </location>
</feature>
<dbReference type="InterPro" id="IPR039425">
    <property type="entry name" value="RNA_pol_sigma-70-like"/>
</dbReference>
<dbReference type="AlphaFoldDB" id="A0A6M5YWQ0"/>
<evidence type="ECO:0000256" key="2">
    <source>
        <dbReference type="ARBA" id="ARBA00023082"/>
    </source>
</evidence>
<evidence type="ECO:0000313" key="7">
    <source>
        <dbReference type="Proteomes" id="UP000503447"/>
    </source>
</evidence>
<evidence type="ECO:0000256" key="1">
    <source>
        <dbReference type="ARBA" id="ARBA00023015"/>
    </source>
</evidence>
<name>A0A6M5YWQ0_9BACT</name>
<sequence length="129" mass="13885">MFQAEGVARFIRGPVQAGACDGVPDAELLRRFASAGDEQAFRTLVLRYGPVVWAVCRRLTRDHHAAEDAFQATFLVFARKAGGLRTGAAVGGWLHAVAWRVASRGRARGAPSRRISNRPAADPAARSTT</sequence>
<feature type="region of interest" description="Disordered" evidence="4">
    <location>
        <begin position="105"/>
        <end position="129"/>
    </location>
</feature>
<dbReference type="GO" id="GO:0006352">
    <property type="term" value="P:DNA-templated transcription initiation"/>
    <property type="evidence" value="ECO:0007669"/>
    <property type="project" value="InterPro"/>
</dbReference>
<feature type="domain" description="RNA polymerase sigma-70 region 2" evidence="5">
    <location>
        <begin position="44"/>
        <end position="105"/>
    </location>
</feature>
<proteinExistence type="predicted"/>
<organism evidence="6 7">
    <name type="scientific">Frigoriglobus tundricola</name>
    <dbReference type="NCBI Taxonomy" id="2774151"/>
    <lineage>
        <taxon>Bacteria</taxon>
        <taxon>Pseudomonadati</taxon>
        <taxon>Planctomycetota</taxon>
        <taxon>Planctomycetia</taxon>
        <taxon>Gemmatales</taxon>
        <taxon>Gemmataceae</taxon>
        <taxon>Frigoriglobus</taxon>
    </lineage>
</organism>
<reference evidence="7" key="1">
    <citation type="submission" date="2020-05" db="EMBL/GenBank/DDBJ databases">
        <title>Frigoriglobus tundricola gen. nov., sp. nov., a psychrotolerant cellulolytic planctomycete of the family Gemmataceae with two divergent copies of 16S rRNA gene.</title>
        <authorList>
            <person name="Kulichevskaya I.S."/>
            <person name="Ivanova A.A."/>
            <person name="Naumoff D.G."/>
            <person name="Beletsky A.V."/>
            <person name="Rijpstra W.I.C."/>
            <person name="Sinninghe Damste J.S."/>
            <person name="Mardanov A.V."/>
            <person name="Ravin N.V."/>
            <person name="Dedysh S.N."/>
        </authorList>
    </citation>
    <scope>NUCLEOTIDE SEQUENCE [LARGE SCALE GENOMIC DNA]</scope>
    <source>
        <strain evidence="7">PL17</strain>
    </source>
</reference>
<dbReference type="KEGG" id="ftj:FTUN_5464"/>
<dbReference type="EMBL" id="CP053452">
    <property type="protein sequence ID" value="QJW97884.1"/>
    <property type="molecule type" value="Genomic_DNA"/>
</dbReference>
<dbReference type="SUPFAM" id="SSF88946">
    <property type="entry name" value="Sigma2 domain of RNA polymerase sigma factors"/>
    <property type="match status" value="1"/>
</dbReference>
<keyword evidence="7" id="KW-1185">Reference proteome</keyword>
<keyword evidence="1" id="KW-0805">Transcription regulation</keyword>
<dbReference type="Pfam" id="PF04542">
    <property type="entry name" value="Sigma70_r2"/>
    <property type="match status" value="1"/>
</dbReference>
<evidence type="ECO:0000256" key="4">
    <source>
        <dbReference type="SAM" id="MobiDB-lite"/>
    </source>
</evidence>
<dbReference type="InterPro" id="IPR007627">
    <property type="entry name" value="RNA_pol_sigma70_r2"/>
</dbReference>
<dbReference type="Gene3D" id="1.10.1740.10">
    <property type="match status" value="1"/>
</dbReference>
<evidence type="ECO:0000256" key="3">
    <source>
        <dbReference type="ARBA" id="ARBA00023163"/>
    </source>
</evidence>
<dbReference type="Proteomes" id="UP000503447">
    <property type="component" value="Chromosome"/>
</dbReference>